<dbReference type="InterPro" id="IPR036397">
    <property type="entry name" value="RNaseH_sf"/>
</dbReference>
<dbReference type="EMBL" id="KZ857391">
    <property type="protein sequence ID" value="RDX52284.1"/>
    <property type="molecule type" value="Genomic_DNA"/>
</dbReference>
<name>A0A371DIC3_9APHY</name>
<sequence length="355" mass="39882">MDGLTIHATDWERKGWLGIANSELLRDVLARLRSRSAPTTFRWVKGHTGLTGNEGADNLAKAGVELAPTLLRDPPVEFLRDGAALSHITQKLAYRGVRMWCPKTAKPRAATVRMIARVIDSITHTYGVTITQRTLWNAIRHKDVSRTMRDFWWKALHDALRVGTYWEHIPGYEQRAVCQVCGMVDSLEHILLECDAPGQKTVWELTNHMLQAKGIPTPQWSFGALLGAIAAPFPRTGEDTLKTGQRRLFRIVMTESVHLLWKLRCHRVIECEGEPGKWPTAREVRGRWRAAINRRLNMDKGLVAGRLGNRGIDKQLVLSTWCGVLEDEATLPDDWTRKPGVLVGMPQVVAESGVG</sequence>
<dbReference type="Proteomes" id="UP000256964">
    <property type="component" value="Unassembled WGS sequence"/>
</dbReference>
<dbReference type="Gene3D" id="3.30.420.10">
    <property type="entry name" value="Ribonuclease H-like superfamily/Ribonuclease H"/>
    <property type="match status" value="1"/>
</dbReference>
<organism evidence="2 3">
    <name type="scientific">Lentinus brumalis</name>
    <dbReference type="NCBI Taxonomy" id="2498619"/>
    <lineage>
        <taxon>Eukaryota</taxon>
        <taxon>Fungi</taxon>
        <taxon>Dikarya</taxon>
        <taxon>Basidiomycota</taxon>
        <taxon>Agaricomycotina</taxon>
        <taxon>Agaricomycetes</taxon>
        <taxon>Polyporales</taxon>
        <taxon>Polyporaceae</taxon>
        <taxon>Lentinus</taxon>
    </lineage>
</organism>
<reference evidence="2 3" key="1">
    <citation type="journal article" date="2018" name="Biotechnol. Biofuels">
        <title>Integrative visual omics of the white-rot fungus Polyporus brumalis exposes the biotechnological potential of its oxidative enzymes for delignifying raw plant biomass.</title>
        <authorList>
            <person name="Miyauchi S."/>
            <person name="Rancon A."/>
            <person name="Drula E."/>
            <person name="Hage H."/>
            <person name="Chaduli D."/>
            <person name="Favel A."/>
            <person name="Grisel S."/>
            <person name="Henrissat B."/>
            <person name="Herpoel-Gimbert I."/>
            <person name="Ruiz-Duenas F.J."/>
            <person name="Chevret D."/>
            <person name="Hainaut M."/>
            <person name="Lin J."/>
            <person name="Wang M."/>
            <person name="Pangilinan J."/>
            <person name="Lipzen A."/>
            <person name="Lesage-Meessen L."/>
            <person name="Navarro D."/>
            <person name="Riley R."/>
            <person name="Grigoriev I.V."/>
            <person name="Zhou S."/>
            <person name="Raouche S."/>
            <person name="Rosso M.N."/>
        </authorList>
    </citation>
    <scope>NUCLEOTIDE SEQUENCE [LARGE SCALE GENOMIC DNA]</scope>
    <source>
        <strain evidence="2 3">BRFM 1820</strain>
    </source>
</reference>
<accession>A0A371DIC3</accession>
<dbReference type="Pfam" id="PF00075">
    <property type="entry name" value="RNase_H"/>
    <property type="match status" value="1"/>
</dbReference>
<feature type="domain" description="RNase H type-1" evidence="1">
    <location>
        <begin position="1"/>
        <end position="65"/>
    </location>
</feature>
<dbReference type="AlphaFoldDB" id="A0A371DIC3"/>
<dbReference type="SUPFAM" id="SSF53098">
    <property type="entry name" value="Ribonuclease H-like"/>
    <property type="match status" value="1"/>
</dbReference>
<proteinExistence type="predicted"/>
<dbReference type="STRING" id="139420.A0A371DIC3"/>
<evidence type="ECO:0000313" key="2">
    <source>
        <dbReference type="EMBL" id="RDX52284.1"/>
    </source>
</evidence>
<protein>
    <recommendedName>
        <fullName evidence="1">RNase H type-1 domain-containing protein</fullName>
    </recommendedName>
</protein>
<dbReference type="InterPro" id="IPR002156">
    <property type="entry name" value="RNaseH_domain"/>
</dbReference>
<dbReference type="PROSITE" id="PS50879">
    <property type="entry name" value="RNASE_H_1"/>
    <property type="match status" value="1"/>
</dbReference>
<evidence type="ECO:0000313" key="3">
    <source>
        <dbReference type="Proteomes" id="UP000256964"/>
    </source>
</evidence>
<keyword evidence="3" id="KW-1185">Reference proteome</keyword>
<evidence type="ECO:0000259" key="1">
    <source>
        <dbReference type="PROSITE" id="PS50879"/>
    </source>
</evidence>
<dbReference type="GO" id="GO:0004523">
    <property type="term" value="F:RNA-DNA hybrid ribonuclease activity"/>
    <property type="evidence" value="ECO:0007669"/>
    <property type="project" value="InterPro"/>
</dbReference>
<dbReference type="GO" id="GO:0003676">
    <property type="term" value="F:nucleic acid binding"/>
    <property type="evidence" value="ECO:0007669"/>
    <property type="project" value="InterPro"/>
</dbReference>
<dbReference type="InterPro" id="IPR012337">
    <property type="entry name" value="RNaseH-like_sf"/>
</dbReference>
<gene>
    <name evidence="2" type="ORF">OH76DRAFT_1345381</name>
</gene>
<dbReference type="OrthoDB" id="2755380at2759"/>